<keyword evidence="2" id="KW-1185">Reference proteome</keyword>
<organism evidence="1 2">
    <name type="scientific">Cinara cedri</name>
    <dbReference type="NCBI Taxonomy" id="506608"/>
    <lineage>
        <taxon>Eukaryota</taxon>
        <taxon>Metazoa</taxon>
        <taxon>Ecdysozoa</taxon>
        <taxon>Arthropoda</taxon>
        <taxon>Hexapoda</taxon>
        <taxon>Insecta</taxon>
        <taxon>Pterygota</taxon>
        <taxon>Neoptera</taxon>
        <taxon>Paraneoptera</taxon>
        <taxon>Hemiptera</taxon>
        <taxon>Sternorrhyncha</taxon>
        <taxon>Aphidomorpha</taxon>
        <taxon>Aphidoidea</taxon>
        <taxon>Aphididae</taxon>
        <taxon>Lachninae</taxon>
        <taxon>Cinara</taxon>
    </lineage>
</organism>
<accession>A0A5E4N5J6</accession>
<sequence>MKLMNTNMKIYFNKTCEKLKIVPKYINIHIKCTSEDAIKAKKGVETLWLNSEIKLVFSKKRVIVVDINNLETILS</sequence>
<dbReference type="AlphaFoldDB" id="A0A5E4N5J6"/>
<proteinExistence type="predicted"/>
<evidence type="ECO:0000313" key="1">
    <source>
        <dbReference type="EMBL" id="VVC39924.1"/>
    </source>
</evidence>
<name>A0A5E4N5J6_9HEMI</name>
<protein>
    <submittedName>
        <fullName evidence="1">Uncharacterized protein</fullName>
    </submittedName>
</protein>
<reference evidence="1 2" key="1">
    <citation type="submission" date="2019-08" db="EMBL/GenBank/DDBJ databases">
        <authorList>
            <person name="Alioto T."/>
            <person name="Alioto T."/>
            <person name="Gomez Garrido J."/>
        </authorList>
    </citation>
    <scope>NUCLEOTIDE SEQUENCE [LARGE SCALE GENOMIC DNA]</scope>
</reference>
<dbReference type="EMBL" id="CABPRJ010001898">
    <property type="protein sequence ID" value="VVC39924.1"/>
    <property type="molecule type" value="Genomic_DNA"/>
</dbReference>
<evidence type="ECO:0000313" key="2">
    <source>
        <dbReference type="Proteomes" id="UP000325440"/>
    </source>
</evidence>
<gene>
    <name evidence="1" type="ORF">CINCED_3A000888</name>
</gene>
<dbReference type="Proteomes" id="UP000325440">
    <property type="component" value="Unassembled WGS sequence"/>
</dbReference>